<dbReference type="EMBL" id="JAGTTL010000023">
    <property type="protein sequence ID" value="KAK6304754.1"/>
    <property type="molecule type" value="Genomic_DNA"/>
</dbReference>
<protein>
    <submittedName>
        <fullName evidence="1">Uncharacterized protein</fullName>
    </submittedName>
</protein>
<name>A0AAN8L9I8_9TELE</name>
<evidence type="ECO:0000313" key="2">
    <source>
        <dbReference type="Proteomes" id="UP001356427"/>
    </source>
</evidence>
<accession>A0AAN8L9I8</accession>
<gene>
    <name evidence="1" type="ORF">J4Q44_G00253400</name>
</gene>
<organism evidence="1 2">
    <name type="scientific">Coregonus suidteri</name>
    <dbReference type="NCBI Taxonomy" id="861788"/>
    <lineage>
        <taxon>Eukaryota</taxon>
        <taxon>Metazoa</taxon>
        <taxon>Chordata</taxon>
        <taxon>Craniata</taxon>
        <taxon>Vertebrata</taxon>
        <taxon>Euteleostomi</taxon>
        <taxon>Actinopterygii</taxon>
        <taxon>Neopterygii</taxon>
        <taxon>Teleostei</taxon>
        <taxon>Protacanthopterygii</taxon>
        <taxon>Salmoniformes</taxon>
        <taxon>Salmonidae</taxon>
        <taxon>Coregoninae</taxon>
        <taxon>Coregonus</taxon>
    </lineage>
</organism>
<proteinExistence type="predicted"/>
<sequence length="79" mass="9203">MHLYLVRVVILSAHPLDHIFVHEGNHEHHHHELMDDLDLKRDAASELSIFSGAEEIPCLSEMQTEEYWLEGDRRSTTIT</sequence>
<reference evidence="1 2" key="1">
    <citation type="submission" date="2021-04" db="EMBL/GenBank/DDBJ databases">
        <authorList>
            <person name="De Guttry C."/>
            <person name="Zahm M."/>
            <person name="Klopp C."/>
            <person name="Cabau C."/>
            <person name="Louis A."/>
            <person name="Berthelot C."/>
            <person name="Parey E."/>
            <person name="Roest Crollius H."/>
            <person name="Montfort J."/>
            <person name="Robinson-Rechavi M."/>
            <person name="Bucao C."/>
            <person name="Bouchez O."/>
            <person name="Gislard M."/>
            <person name="Lluch J."/>
            <person name="Milhes M."/>
            <person name="Lampietro C."/>
            <person name="Lopez Roques C."/>
            <person name="Donnadieu C."/>
            <person name="Braasch I."/>
            <person name="Desvignes T."/>
            <person name="Postlethwait J."/>
            <person name="Bobe J."/>
            <person name="Wedekind C."/>
            <person name="Guiguen Y."/>
        </authorList>
    </citation>
    <scope>NUCLEOTIDE SEQUENCE [LARGE SCALE GENOMIC DNA]</scope>
    <source>
        <strain evidence="1">Cs_M1</strain>
        <tissue evidence="1">Blood</tissue>
    </source>
</reference>
<comment type="caution">
    <text evidence="1">The sequence shown here is derived from an EMBL/GenBank/DDBJ whole genome shotgun (WGS) entry which is preliminary data.</text>
</comment>
<dbReference type="AlphaFoldDB" id="A0AAN8L9I8"/>
<dbReference type="Proteomes" id="UP001356427">
    <property type="component" value="Unassembled WGS sequence"/>
</dbReference>
<keyword evidence="2" id="KW-1185">Reference proteome</keyword>
<evidence type="ECO:0000313" key="1">
    <source>
        <dbReference type="EMBL" id="KAK6304754.1"/>
    </source>
</evidence>